<name>A0A0Q9ZNG0_9FLAO</name>
<dbReference type="PANTHER" id="PTHR43673:SF2">
    <property type="entry name" value="NITROREDUCTASE"/>
    <property type="match status" value="1"/>
</dbReference>
<evidence type="ECO:0000256" key="4">
    <source>
        <dbReference type="ARBA" id="ARBA00022643"/>
    </source>
</evidence>
<comment type="cofactor">
    <cofactor evidence="1">
        <name>FMN</name>
        <dbReference type="ChEBI" id="CHEBI:58210"/>
    </cofactor>
</comment>
<keyword evidence="4" id="KW-0288">FMN</keyword>
<dbReference type="SUPFAM" id="SSF55469">
    <property type="entry name" value="FMN-dependent nitroreductase-like"/>
    <property type="match status" value="1"/>
</dbReference>
<sequence>MTNIKALQWRYATKKFNPEKILSSEKIDILKEAFNLTATSYGLQPLKMVVVRNKELQEKLKSASWNQQQLNTASHVLVICIEKKVDKDFIEQYFKRVKHLRETPDEVLEPFKKSLVDSFESKAEEEVHAWALNQAYLSLGTLLTVCATEEIDACPMEGFEPDKYDELLNLEAHNLKSVLALPVGYRAEDDMFSEFKKVRRPLDEVIIEVN</sequence>
<dbReference type="RefSeq" id="WP_057480707.1">
    <property type="nucleotide sequence ID" value="NZ_BMWR01000006.1"/>
</dbReference>
<comment type="similarity">
    <text evidence="2">Belongs to the nitroreductase family.</text>
</comment>
<reference evidence="8" key="1">
    <citation type="submission" date="2015-10" db="EMBL/GenBank/DDBJ databases">
        <title>Draft genome sequence of Salegentibacter mishustinae KCTC 12263.</title>
        <authorList>
            <person name="Lin W."/>
            <person name="Zheng Q."/>
        </authorList>
    </citation>
    <scope>NUCLEOTIDE SEQUENCE [LARGE SCALE GENOMIC DNA]</scope>
    <source>
        <strain evidence="8">KCTC 12263</strain>
    </source>
</reference>
<dbReference type="PANTHER" id="PTHR43673">
    <property type="entry name" value="NAD(P)H NITROREDUCTASE YDGI-RELATED"/>
    <property type="match status" value="1"/>
</dbReference>
<keyword evidence="5" id="KW-0521">NADP</keyword>
<dbReference type="STRING" id="270918.APR42_12980"/>
<dbReference type="InterPro" id="IPR033878">
    <property type="entry name" value="NfsB-like"/>
</dbReference>
<accession>A0A0Q9ZNG0</accession>
<gene>
    <name evidence="8" type="ORF">APR42_12980</name>
</gene>
<evidence type="ECO:0000256" key="6">
    <source>
        <dbReference type="ARBA" id="ARBA00023002"/>
    </source>
</evidence>
<dbReference type="EMBL" id="LKTP01000002">
    <property type="protein sequence ID" value="KRG30099.1"/>
    <property type="molecule type" value="Genomic_DNA"/>
</dbReference>
<evidence type="ECO:0000313" key="8">
    <source>
        <dbReference type="EMBL" id="KRG30099.1"/>
    </source>
</evidence>
<evidence type="ECO:0000256" key="2">
    <source>
        <dbReference type="ARBA" id="ARBA00007118"/>
    </source>
</evidence>
<evidence type="ECO:0000256" key="3">
    <source>
        <dbReference type="ARBA" id="ARBA00022630"/>
    </source>
</evidence>
<proteinExistence type="inferred from homology"/>
<dbReference type="Pfam" id="PF00881">
    <property type="entry name" value="Nitroreductase"/>
    <property type="match status" value="1"/>
</dbReference>
<keyword evidence="9" id="KW-1185">Reference proteome</keyword>
<dbReference type="InterPro" id="IPR029479">
    <property type="entry name" value="Nitroreductase"/>
</dbReference>
<dbReference type="CDD" id="cd02149">
    <property type="entry name" value="NfsB-like"/>
    <property type="match status" value="1"/>
</dbReference>
<comment type="caution">
    <text evidence="8">The sequence shown here is derived from an EMBL/GenBank/DDBJ whole genome shotgun (WGS) entry which is preliminary data.</text>
</comment>
<evidence type="ECO:0000313" key="9">
    <source>
        <dbReference type="Proteomes" id="UP000051643"/>
    </source>
</evidence>
<keyword evidence="3" id="KW-0285">Flavoprotein</keyword>
<evidence type="ECO:0000256" key="5">
    <source>
        <dbReference type="ARBA" id="ARBA00022857"/>
    </source>
</evidence>
<organism evidence="8 9">
    <name type="scientific">Salegentibacter mishustinae</name>
    <dbReference type="NCBI Taxonomy" id="270918"/>
    <lineage>
        <taxon>Bacteria</taxon>
        <taxon>Pseudomonadati</taxon>
        <taxon>Bacteroidota</taxon>
        <taxon>Flavobacteriia</taxon>
        <taxon>Flavobacteriales</taxon>
        <taxon>Flavobacteriaceae</taxon>
        <taxon>Salegentibacter</taxon>
    </lineage>
</organism>
<feature type="domain" description="Nitroreductase" evidence="7">
    <location>
        <begin position="8"/>
        <end position="185"/>
    </location>
</feature>
<keyword evidence="6" id="KW-0560">Oxidoreductase</keyword>
<evidence type="ECO:0000259" key="7">
    <source>
        <dbReference type="Pfam" id="PF00881"/>
    </source>
</evidence>
<dbReference type="Proteomes" id="UP000051643">
    <property type="component" value="Unassembled WGS sequence"/>
</dbReference>
<protein>
    <submittedName>
        <fullName evidence="8">Nitroreductase</fullName>
    </submittedName>
</protein>
<dbReference type="OrthoDB" id="9809288at2"/>
<dbReference type="AlphaFoldDB" id="A0A0Q9ZNG0"/>
<dbReference type="GO" id="GO:0016491">
    <property type="term" value="F:oxidoreductase activity"/>
    <property type="evidence" value="ECO:0007669"/>
    <property type="project" value="UniProtKB-KW"/>
</dbReference>
<dbReference type="Gene3D" id="3.40.109.10">
    <property type="entry name" value="NADH Oxidase"/>
    <property type="match status" value="1"/>
</dbReference>
<evidence type="ECO:0000256" key="1">
    <source>
        <dbReference type="ARBA" id="ARBA00001917"/>
    </source>
</evidence>
<dbReference type="InterPro" id="IPR000415">
    <property type="entry name" value="Nitroreductase-like"/>
</dbReference>